<gene>
    <name evidence="1" type="ORF">J3U88_18880</name>
</gene>
<reference evidence="1" key="1">
    <citation type="submission" date="2021-03" db="EMBL/GenBank/DDBJ databases">
        <authorList>
            <person name="Wang G."/>
        </authorList>
    </citation>
    <scope>NUCLEOTIDE SEQUENCE</scope>
    <source>
        <strain evidence="1">KCTC 12899</strain>
    </source>
</reference>
<dbReference type="InterPro" id="IPR029032">
    <property type="entry name" value="AhpD-like"/>
</dbReference>
<sequence>MTHTETITDTNEALAKVLPIEQYLKRPLTHLRELAEVNSDGLDTALAVSGLMGRRGNLTAEQNAVARLLATQSQDCGSCLQIDIDLALREDVPQSLIKAVIEHRPQELGDENLRAIYDFVEAALLMQSVEDHIEKLTQSLGAAAVTDIALGVALSHFFPILKRLMGHAESCSATQLTFNEVQA</sequence>
<dbReference type="Proteomes" id="UP000664417">
    <property type="component" value="Unassembled WGS sequence"/>
</dbReference>
<evidence type="ECO:0000313" key="1">
    <source>
        <dbReference type="EMBL" id="MBO1320549.1"/>
    </source>
</evidence>
<keyword evidence="2" id="KW-1185">Reference proteome</keyword>
<dbReference type="RefSeq" id="WP_207860504.1">
    <property type="nucleotide sequence ID" value="NZ_JAFREP010000018.1"/>
</dbReference>
<proteinExistence type="predicted"/>
<dbReference type="Gene3D" id="1.20.1290.10">
    <property type="entry name" value="AhpD-like"/>
    <property type="match status" value="1"/>
</dbReference>
<evidence type="ECO:0000313" key="2">
    <source>
        <dbReference type="Proteomes" id="UP000664417"/>
    </source>
</evidence>
<organism evidence="1 2">
    <name type="scientific">Acanthopleuribacter pedis</name>
    <dbReference type="NCBI Taxonomy" id="442870"/>
    <lineage>
        <taxon>Bacteria</taxon>
        <taxon>Pseudomonadati</taxon>
        <taxon>Acidobacteriota</taxon>
        <taxon>Holophagae</taxon>
        <taxon>Acanthopleuribacterales</taxon>
        <taxon>Acanthopleuribacteraceae</taxon>
        <taxon>Acanthopleuribacter</taxon>
    </lineage>
</organism>
<dbReference type="EMBL" id="JAFREP010000018">
    <property type="protein sequence ID" value="MBO1320549.1"/>
    <property type="molecule type" value="Genomic_DNA"/>
</dbReference>
<accession>A0A8J7U576</accession>
<dbReference type="SUPFAM" id="SSF69118">
    <property type="entry name" value="AhpD-like"/>
    <property type="match status" value="1"/>
</dbReference>
<protein>
    <submittedName>
        <fullName evidence="1">Uncharacterized protein</fullName>
    </submittedName>
</protein>
<dbReference type="AlphaFoldDB" id="A0A8J7U576"/>
<comment type="caution">
    <text evidence="1">The sequence shown here is derived from an EMBL/GenBank/DDBJ whole genome shotgun (WGS) entry which is preliminary data.</text>
</comment>
<name>A0A8J7U576_9BACT</name>